<gene>
    <name evidence="3" type="ORF">C9374_008261</name>
</gene>
<keyword evidence="4" id="KW-1185">Reference proteome</keyword>
<organism evidence="3 4">
    <name type="scientific">Naegleria lovaniensis</name>
    <name type="common">Amoeba</name>
    <dbReference type="NCBI Taxonomy" id="51637"/>
    <lineage>
        <taxon>Eukaryota</taxon>
        <taxon>Discoba</taxon>
        <taxon>Heterolobosea</taxon>
        <taxon>Tetramitia</taxon>
        <taxon>Eutetramitia</taxon>
        <taxon>Vahlkampfiidae</taxon>
        <taxon>Naegleria</taxon>
    </lineage>
</organism>
<dbReference type="RefSeq" id="XP_044545884.1">
    <property type="nucleotide sequence ID" value="XM_044698318.1"/>
</dbReference>
<evidence type="ECO:0000313" key="4">
    <source>
        <dbReference type="Proteomes" id="UP000816034"/>
    </source>
</evidence>
<reference evidence="3 4" key="1">
    <citation type="journal article" date="2018" name="BMC Genomics">
        <title>The genome of Naegleria lovaniensis, the basis for a comparative approach to unravel pathogenicity factors of the human pathogenic amoeba N. fowleri.</title>
        <authorList>
            <person name="Liechti N."/>
            <person name="Schurch N."/>
            <person name="Bruggmann R."/>
            <person name="Wittwer M."/>
        </authorList>
    </citation>
    <scope>NUCLEOTIDE SEQUENCE [LARGE SCALE GENOMIC DNA]</scope>
    <source>
        <strain evidence="3 4">ATCC 30569</strain>
    </source>
</reference>
<keyword evidence="2" id="KW-0812">Transmembrane</keyword>
<evidence type="ECO:0000256" key="1">
    <source>
        <dbReference type="SAM" id="MobiDB-lite"/>
    </source>
</evidence>
<feature type="transmembrane region" description="Helical" evidence="2">
    <location>
        <begin position="196"/>
        <end position="222"/>
    </location>
</feature>
<name>A0AA88GFQ9_NAELO</name>
<proteinExistence type="predicted"/>
<dbReference type="Proteomes" id="UP000816034">
    <property type="component" value="Unassembled WGS sequence"/>
</dbReference>
<keyword evidence="2" id="KW-0472">Membrane</keyword>
<feature type="transmembrane region" description="Helical" evidence="2">
    <location>
        <begin position="152"/>
        <end position="176"/>
    </location>
</feature>
<protein>
    <submittedName>
        <fullName evidence="3">Uncharacterized protein</fullName>
    </submittedName>
</protein>
<keyword evidence="2" id="KW-1133">Transmembrane helix</keyword>
<evidence type="ECO:0000256" key="2">
    <source>
        <dbReference type="SAM" id="Phobius"/>
    </source>
</evidence>
<sequence length="229" mass="25292">MNMNYSQQPMNNTTISKDTGESSIALNDPQATPFYYPHQTQTQPGSVVVGMSNYPQQPPQTMYIQPQGQPVQQVYMTTSNLPPGTTAVYYQPTMPGQPYVVQSATVPTTSNITTQQPTVMATTTTSLPTGVNVSSSFSTPEGSQAQNAFNTALLVSMLMWFFGIGFCFSCFFWIPVLKYKKSNDATARRYGTYGQYGFVITTVLNVITFIFIIIPIIVAVAITSSYRRR</sequence>
<dbReference type="AlphaFoldDB" id="A0AA88GFQ9"/>
<dbReference type="EMBL" id="PYSW02000032">
    <property type="protein sequence ID" value="KAG2378622.1"/>
    <property type="molecule type" value="Genomic_DNA"/>
</dbReference>
<accession>A0AA88GFQ9</accession>
<dbReference type="GeneID" id="68100715"/>
<comment type="caution">
    <text evidence="3">The sequence shown here is derived from an EMBL/GenBank/DDBJ whole genome shotgun (WGS) entry which is preliminary data.</text>
</comment>
<evidence type="ECO:0000313" key="3">
    <source>
        <dbReference type="EMBL" id="KAG2378622.1"/>
    </source>
</evidence>
<feature type="compositionally biased region" description="Polar residues" evidence="1">
    <location>
        <begin position="1"/>
        <end position="25"/>
    </location>
</feature>
<feature type="region of interest" description="Disordered" evidence="1">
    <location>
        <begin position="1"/>
        <end position="31"/>
    </location>
</feature>